<protein>
    <recommendedName>
        <fullName evidence="4">Competence protein ComEA</fullName>
    </recommendedName>
</protein>
<evidence type="ECO:0000256" key="1">
    <source>
        <dbReference type="SAM" id="Phobius"/>
    </source>
</evidence>
<evidence type="ECO:0000313" key="2">
    <source>
        <dbReference type="EMBL" id="WXL28103.1"/>
    </source>
</evidence>
<evidence type="ECO:0008006" key="4">
    <source>
        <dbReference type="Google" id="ProtNLM"/>
    </source>
</evidence>
<evidence type="ECO:0000313" key="3">
    <source>
        <dbReference type="Proteomes" id="UP001460679"/>
    </source>
</evidence>
<sequence>MKKLIILKKYFYYILFIGVVIGGLSTLRIFTTKVQKEDNSSDYIEITINGAVRSEGKIVVQKNRKLREILHKVQILPIADFSKVNFDKIPRPGEIITIPFKKTAKIRASDIKNINQIMQMGIKKNQAQKIFDYFSKNRKWQWSEIENIHGVGKGSLELLKKNILLNTA</sequence>
<name>A0ABZ2RMW4_9BACT</name>
<dbReference type="NCBIfam" id="NF045978">
    <property type="entry name" value="ComEA_MAG0490"/>
    <property type="match status" value="1"/>
</dbReference>
<organism evidence="2 3">
    <name type="scientific">[Mycoplasma] gypis</name>
    <dbReference type="NCBI Taxonomy" id="92404"/>
    <lineage>
        <taxon>Bacteria</taxon>
        <taxon>Bacillati</taxon>
        <taxon>Mycoplasmatota</taxon>
        <taxon>Mycoplasmoidales</taxon>
        <taxon>Metamycoplasmataceae</taxon>
        <taxon>Metamycoplasma</taxon>
    </lineage>
</organism>
<keyword evidence="1" id="KW-0472">Membrane</keyword>
<keyword evidence="3" id="KW-1185">Reference proteome</keyword>
<accession>A0ABZ2RMW4</accession>
<reference evidence="2" key="1">
    <citation type="submission" date="2024-03" db="EMBL/GenBank/DDBJ databases">
        <title>Complete genome sequence of Mycoplasma gypis type strain B1/T1.</title>
        <authorList>
            <person name="Spergser J."/>
        </authorList>
    </citation>
    <scope>NUCLEOTIDE SEQUENCE [LARGE SCALE GENOMIC DNA]</scope>
    <source>
        <strain evidence="2">B1/T1</strain>
    </source>
</reference>
<feature type="transmembrane region" description="Helical" evidence="1">
    <location>
        <begin position="12"/>
        <end position="30"/>
    </location>
</feature>
<keyword evidence="1" id="KW-1133">Transmembrane helix</keyword>
<proteinExistence type="predicted"/>
<dbReference type="RefSeq" id="WP_205498462.1">
    <property type="nucleotide sequence ID" value="NZ_CP148066.1"/>
</dbReference>
<dbReference type="Proteomes" id="UP001460679">
    <property type="component" value="Chromosome"/>
</dbReference>
<dbReference type="EMBL" id="CP148066">
    <property type="protein sequence ID" value="WXL28103.1"/>
    <property type="molecule type" value="Genomic_DNA"/>
</dbReference>
<keyword evidence="1" id="KW-0812">Transmembrane</keyword>
<gene>
    <name evidence="2" type="ORF">WG616_01875</name>
</gene>